<evidence type="ECO:0000256" key="1">
    <source>
        <dbReference type="ARBA" id="ARBA00009437"/>
    </source>
</evidence>
<sequence length="293" mass="32461">MELRHLRYFLAVAEELHFNRAAQRLQIQQPPLSQQIRQLETELGVDLFVRTTRSVRLTEAGRTFMEHAYEAIEVVERARKAAVMAAQGLTGKLRVGFTGSATYALLPLVAKRFKEAYPNAALEARGELITSAQVAALLSRQLDVAFGRLLAPVPELELRVVRRERLEVALPADHPLTACESVRVADLADQNFVTLPGRWGSTTYELTIRACADAGFSPHVLQEVSQTSTVIGLVAAGFGVALVPESCRHINVTGAVYRPIAGEAPRSDVVMAWRRNNEMPLLRQFLALFDHEI</sequence>
<dbReference type="InterPro" id="IPR000847">
    <property type="entry name" value="LysR_HTH_N"/>
</dbReference>
<evidence type="ECO:0000259" key="5">
    <source>
        <dbReference type="PROSITE" id="PS50931"/>
    </source>
</evidence>
<evidence type="ECO:0000256" key="3">
    <source>
        <dbReference type="ARBA" id="ARBA00023125"/>
    </source>
</evidence>
<name>A0A2T1A5Q6_9ACTN</name>
<dbReference type="RefSeq" id="WP_170110874.1">
    <property type="nucleotide sequence ID" value="NZ_PVUE01000001.1"/>
</dbReference>
<dbReference type="Gene3D" id="3.40.190.10">
    <property type="entry name" value="Periplasmic binding protein-like II"/>
    <property type="match status" value="2"/>
</dbReference>
<gene>
    <name evidence="6" type="ORF">CLV47_10169</name>
</gene>
<protein>
    <submittedName>
        <fullName evidence="6">DNA-binding transcriptional LysR family regulator</fullName>
    </submittedName>
</protein>
<feature type="domain" description="HTH lysR-type" evidence="5">
    <location>
        <begin position="1"/>
        <end position="58"/>
    </location>
</feature>
<reference evidence="6 7" key="1">
    <citation type="submission" date="2018-03" db="EMBL/GenBank/DDBJ databases">
        <title>Genomic Encyclopedia of Archaeal and Bacterial Type Strains, Phase II (KMG-II): from individual species to whole genera.</title>
        <authorList>
            <person name="Goeker M."/>
        </authorList>
    </citation>
    <scope>NUCLEOTIDE SEQUENCE [LARGE SCALE GENOMIC DNA]</scope>
    <source>
        <strain evidence="6 7">DSM 100065</strain>
    </source>
</reference>
<evidence type="ECO:0000313" key="7">
    <source>
        <dbReference type="Proteomes" id="UP000237752"/>
    </source>
</evidence>
<dbReference type="GO" id="GO:0003700">
    <property type="term" value="F:DNA-binding transcription factor activity"/>
    <property type="evidence" value="ECO:0007669"/>
    <property type="project" value="InterPro"/>
</dbReference>
<comment type="caution">
    <text evidence="6">The sequence shown here is derived from an EMBL/GenBank/DDBJ whole genome shotgun (WGS) entry which is preliminary data.</text>
</comment>
<keyword evidence="3 6" id="KW-0238">DNA-binding</keyword>
<proteinExistence type="inferred from homology"/>
<dbReference type="GO" id="GO:0003677">
    <property type="term" value="F:DNA binding"/>
    <property type="evidence" value="ECO:0007669"/>
    <property type="project" value="UniProtKB-KW"/>
</dbReference>
<comment type="similarity">
    <text evidence="1">Belongs to the LysR transcriptional regulatory family.</text>
</comment>
<dbReference type="AlphaFoldDB" id="A0A2T1A5Q6"/>
<dbReference type="InterPro" id="IPR005119">
    <property type="entry name" value="LysR_subst-bd"/>
</dbReference>
<dbReference type="PANTHER" id="PTHR30346">
    <property type="entry name" value="TRANSCRIPTIONAL DUAL REGULATOR HCAR-RELATED"/>
    <property type="match status" value="1"/>
</dbReference>
<accession>A0A2T1A5Q6</accession>
<dbReference type="Proteomes" id="UP000237752">
    <property type="component" value="Unassembled WGS sequence"/>
</dbReference>
<evidence type="ECO:0000313" key="6">
    <source>
        <dbReference type="EMBL" id="PRZ43945.1"/>
    </source>
</evidence>
<dbReference type="PRINTS" id="PR00039">
    <property type="entry name" value="HTHLYSR"/>
</dbReference>
<dbReference type="EMBL" id="PVUE01000001">
    <property type="protein sequence ID" value="PRZ43945.1"/>
    <property type="molecule type" value="Genomic_DNA"/>
</dbReference>
<dbReference type="InterPro" id="IPR036388">
    <property type="entry name" value="WH-like_DNA-bd_sf"/>
</dbReference>
<dbReference type="FunFam" id="1.10.10.10:FF:000001">
    <property type="entry name" value="LysR family transcriptional regulator"/>
    <property type="match status" value="1"/>
</dbReference>
<dbReference type="PANTHER" id="PTHR30346:SF28">
    <property type="entry name" value="HTH-TYPE TRANSCRIPTIONAL REGULATOR CYNR"/>
    <property type="match status" value="1"/>
</dbReference>
<dbReference type="InterPro" id="IPR036390">
    <property type="entry name" value="WH_DNA-bd_sf"/>
</dbReference>
<keyword evidence="7" id="KW-1185">Reference proteome</keyword>
<keyword evidence="2" id="KW-0805">Transcription regulation</keyword>
<dbReference type="SUPFAM" id="SSF53850">
    <property type="entry name" value="Periplasmic binding protein-like II"/>
    <property type="match status" value="1"/>
</dbReference>
<dbReference type="Pfam" id="PF03466">
    <property type="entry name" value="LysR_substrate"/>
    <property type="match status" value="1"/>
</dbReference>
<dbReference type="PROSITE" id="PS50931">
    <property type="entry name" value="HTH_LYSR"/>
    <property type="match status" value="1"/>
</dbReference>
<dbReference type="Gene3D" id="1.10.10.10">
    <property type="entry name" value="Winged helix-like DNA-binding domain superfamily/Winged helix DNA-binding domain"/>
    <property type="match status" value="1"/>
</dbReference>
<organism evidence="6 7">
    <name type="scientific">Antricoccus suffuscus</name>
    <dbReference type="NCBI Taxonomy" id="1629062"/>
    <lineage>
        <taxon>Bacteria</taxon>
        <taxon>Bacillati</taxon>
        <taxon>Actinomycetota</taxon>
        <taxon>Actinomycetes</taxon>
        <taxon>Geodermatophilales</taxon>
        <taxon>Antricoccaceae</taxon>
        <taxon>Antricoccus</taxon>
    </lineage>
</organism>
<dbReference type="GO" id="GO:0032993">
    <property type="term" value="C:protein-DNA complex"/>
    <property type="evidence" value="ECO:0007669"/>
    <property type="project" value="TreeGrafter"/>
</dbReference>
<evidence type="ECO:0000256" key="4">
    <source>
        <dbReference type="ARBA" id="ARBA00023163"/>
    </source>
</evidence>
<dbReference type="CDD" id="cd08414">
    <property type="entry name" value="PBP2_LTTR_aromatics_like"/>
    <property type="match status" value="1"/>
</dbReference>
<dbReference type="SUPFAM" id="SSF46785">
    <property type="entry name" value="Winged helix' DNA-binding domain"/>
    <property type="match status" value="1"/>
</dbReference>
<dbReference type="Pfam" id="PF00126">
    <property type="entry name" value="HTH_1"/>
    <property type="match status" value="1"/>
</dbReference>
<evidence type="ECO:0000256" key="2">
    <source>
        <dbReference type="ARBA" id="ARBA00023015"/>
    </source>
</evidence>
<keyword evidence="4" id="KW-0804">Transcription</keyword>